<dbReference type="InterPro" id="IPR003598">
    <property type="entry name" value="Ig_sub2"/>
</dbReference>
<dbReference type="Pfam" id="PF19236">
    <property type="entry name" value="ADAMTS_CR_3"/>
    <property type="match status" value="1"/>
</dbReference>
<keyword evidence="10 15" id="KW-1015">Disulfide bond</keyword>
<dbReference type="PRINTS" id="PR00759">
    <property type="entry name" value="BASICPTASE"/>
</dbReference>
<dbReference type="PROSITE" id="PS50900">
    <property type="entry name" value="PLAC"/>
    <property type="match status" value="1"/>
</dbReference>
<feature type="chain" id="PRO_5044654149" description="Papilin" evidence="17">
    <location>
        <begin position="20"/>
        <end position="1355"/>
    </location>
</feature>
<organism evidence="21 23">
    <name type="scientific">Geotrypetes seraphini</name>
    <name type="common">Gaboon caecilian</name>
    <name type="synonym">Caecilia seraphini</name>
    <dbReference type="NCBI Taxonomy" id="260995"/>
    <lineage>
        <taxon>Eukaryota</taxon>
        <taxon>Metazoa</taxon>
        <taxon>Chordata</taxon>
        <taxon>Craniata</taxon>
        <taxon>Vertebrata</taxon>
        <taxon>Euteleostomi</taxon>
        <taxon>Amphibia</taxon>
        <taxon>Gymnophiona</taxon>
        <taxon>Geotrypetes</taxon>
    </lineage>
</organism>
<dbReference type="GO" id="GO:0004867">
    <property type="term" value="F:serine-type endopeptidase inhibitor activity"/>
    <property type="evidence" value="ECO:0007669"/>
    <property type="project" value="UniProtKB-KW"/>
</dbReference>
<dbReference type="InterPro" id="IPR000884">
    <property type="entry name" value="TSP1_rpt"/>
</dbReference>
<dbReference type="RefSeq" id="XP_033807273.1">
    <property type="nucleotide sequence ID" value="XM_033951382.1"/>
</dbReference>
<feature type="region of interest" description="Disordered" evidence="16">
    <location>
        <begin position="576"/>
        <end position="616"/>
    </location>
</feature>
<dbReference type="FunFam" id="2.60.40.10:FF:000005">
    <property type="entry name" value="Neuronal cell adhesion molecule"/>
    <property type="match status" value="1"/>
</dbReference>
<dbReference type="Pfam" id="PF13927">
    <property type="entry name" value="Ig_3"/>
    <property type="match status" value="2"/>
</dbReference>
<dbReference type="PANTHER" id="PTHR13723">
    <property type="entry name" value="ADAMTS A DISINTEGRIN AND METALLOPROTEASE WITH THROMBOSPONDIN MOTIFS PROTEASE"/>
    <property type="match status" value="1"/>
</dbReference>
<protein>
    <recommendedName>
        <fullName evidence="14">Papilin</fullName>
    </recommendedName>
</protein>
<dbReference type="Gene3D" id="2.20.100.10">
    <property type="entry name" value="Thrombospondin type-1 (TSP1) repeat"/>
    <property type="match status" value="5"/>
</dbReference>
<feature type="domain" description="Ig-like" evidence="19">
    <location>
        <begin position="1216"/>
        <end position="1301"/>
    </location>
</feature>
<dbReference type="InterPro" id="IPR050439">
    <property type="entry name" value="ADAMTS_ADAMTS-like"/>
</dbReference>
<dbReference type="Proteomes" id="UP000515159">
    <property type="component" value="Chromosome 7"/>
</dbReference>
<feature type="domain" description="Ig-like" evidence="19">
    <location>
        <begin position="989"/>
        <end position="1079"/>
    </location>
</feature>
<evidence type="ECO:0000259" key="18">
    <source>
        <dbReference type="PROSITE" id="PS50279"/>
    </source>
</evidence>
<keyword evidence="8" id="KW-0722">Serine protease inhibitor</keyword>
<dbReference type="CDD" id="cd22635">
    <property type="entry name" value="Kunitz_papilin"/>
    <property type="match status" value="1"/>
</dbReference>
<proteinExistence type="inferred from homology"/>
<evidence type="ECO:0000256" key="16">
    <source>
        <dbReference type="SAM" id="MobiDB-lite"/>
    </source>
</evidence>
<keyword evidence="12" id="KW-0393">Immunoglobulin domain</keyword>
<dbReference type="InterPro" id="IPR003599">
    <property type="entry name" value="Ig_sub"/>
</dbReference>
<dbReference type="Pfam" id="PF08686">
    <property type="entry name" value="PLAC"/>
    <property type="match status" value="1"/>
</dbReference>
<dbReference type="Pfam" id="PF07679">
    <property type="entry name" value="I-set"/>
    <property type="match status" value="1"/>
</dbReference>
<feature type="region of interest" description="Disordered" evidence="16">
    <location>
        <begin position="951"/>
        <end position="988"/>
    </location>
</feature>
<dbReference type="SMART" id="SM00409">
    <property type="entry name" value="IG"/>
    <property type="match status" value="3"/>
</dbReference>
<feature type="region of interest" description="Disordered" evidence="16">
    <location>
        <begin position="829"/>
        <end position="887"/>
    </location>
</feature>
<comment type="similarity">
    <text evidence="13">Belongs to the papilin family.</text>
</comment>
<dbReference type="InterPro" id="IPR036179">
    <property type="entry name" value="Ig-like_dom_sf"/>
</dbReference>
<dbReference type="PROSITE" id="PS50279">
    <property type="entry name" value="BPTI_KUNITZ_2"/>
    <property type="match status" value="1"/>
</dbReference>
<dbReference type="SMART" id="SM00408">
    <property type="entry name" value="IGc2"/>
    <property type="match status" value="3"/>
</dbReference>
<dbReference type="GO" id="GO:0004222">
    <property type="term" value="F:metalloendopeptidase activity"/>
    <property type="evidence" value="ECO:0007669"/>
    <property type="project" value="TreeGrafter"/>
</dbReference>
<evidence type="ECO:0000313" key="21">
    <source>
        <dbReference type="Proteomes" id="UP000515159"/>
    </source>
</evidence>
<keyword evidence="5" id="KW-0646">Protease inhibitor</keyword>
<dbReference type="SUPFAM" id="SSF48726">
    <property type="entry name" value="Immunoglobulin"/>
    <property type="match status" value="3"/>
</dbReference>
<evidence type="ECO:0000256" key="17">
    <source>
        <dbReference type="SAM" id="SignalP"/>
    </source>
</evidence>
<sequence length="1355" mass="150143">MKTLLLLITLSMAPAPSSSIRKSRRQHDFWGSWGEWSECSRSCGGGISFRQRQCYSQRTDGGSSCIGPNRNYRSCSVQHCPQGSLDFRAVQCGEFDGMEFERKRYKWLPYYGAPNKCELNCIPKGENFYYRHKMAVVDGTLCEPGKRDVCVEGVCKSIGCDNMLDSSMQEDKCLQCGGDGSSCYLVKNTFDTPNLSKGYNLIFIIPIGAMNILVRELVPTRNFLAIKNVRGEYYLNGHWTIEFGHALHVASTVLQYNRGSEGDLAPEQLYCKGPTTEPLLIELISQELNQGVQYEYYLSHHGESGSYQWGYGSWSECSAECGGGYQSRLVFCTIDNEAYPDYMCRNLPAPINNRTCNIQACPLIKRISYIYQPGLWSHSGGWSSKMNSWKMSDWGPCSVTCGGGTQSRSVYCLSYEGRGSEGAVASDAECTAFTEKPPSQQACDLRQCAGWSVGPWSECSASCGEGIQTRTVSCKMNSGSQLQEFACLQEVKPLITQRCTGENCRKRIGWHIGEWGLCSKSCGSGMRKRQVICADSDRNFYDAEKCEVLQPQKPSMVEYCNSQPCHLPQLVPSMQNTEGYDNTHQFSLTPYNPDRSDGFSNQPYEDSGSNYLPNHSGSSSSKYSWHSSRSEAFQDCSRSPYGCCQDGYTSASGPGGQGCPFSTCQHSRYGCCPDGITAAQGLNNGGCSQYYSDVHIGRNEQAGAERDPSPANPSEECRGSRFGCCYDNRKAASGPLGEGCYNRPHLAYPTMCLVPNAQGPCSDWITRWYFVADAGQCNRFWYGGCHGNKNNFMSEEECKRACQSPGNLNVGQMERTYYTDVVNVEETPQRHSGWQRQGSHTVGESQSQLHSSRAHAQIFSKEHGSHQREGHEGKNIAHHSVHSGPTDTEFHSIRQGVGLHQGEDSWRRTIDTTDGQARLHQPSHSIFPSDKQQWGVGSSVTTERKLIHMSQSLGRGEAVPSGHSEGRTIDSSARRQEANYQENDRSHQPSTYRIILDRAESNTVEAFLGQTIQLHCGVSAFPYPRVEWLKNRRPVSSTRHVYQSDSSLVISQVNAEDAGLYTCTVSNGHHRETHQVQLKLQGKSLLKGSEVESALSSQQGVFTGGSTNTELASSQSGWLWQTGSRFRTNTSDPIIMDANLGQRVQLSCRMGLTPSVNFQWQKDGKPLYSPRYRQQADGSLVINRVISEDAGLYRCSISNRRDTNFQTFQLRIQDALEITGPPSSITVAVGENAQLQCIVTGTHASVKWSRNGVPVQADGHHIHVSRDGSLILYNTQPADEGSYTCNAYTGSHSVSASAEVKVIKERPADPSLPLEDPDRDCIDQPDLANCDLIVHAQLCSNEYYSSFCCASCSRH</sequence>
<feature type="compositionally biased region" description="Polar residues" evidence="16">
    <location>
        <begin position="576"/>
        <end position="590"/>
    </location>
</feature>
<gene>
    <name evidence="22 23" type="primary">PAPLN</name>
</gene>
<dbReference type="InterPro" id="IPR013273">
    <property type="entry name" value="ADAMTS/ADAMTS-like"/>
</dbReference>
<evidence type="ECO:0000256" key="7">
    <source>
        <dbReference type="ARBA" id="ARBA00022737"/>
    </source>
</evidence>
<dbReference type="Pfam" id="PF00014">
    <property type="entry name" value="Kunitz_BPTI"/>
    <property type="match status" value="1"/>
</dbReference>
<keyword evidence="9" id="KW-0472">Membrane</keyword>
<evidence type="ECO:0000256" key="10">
    <source>
        <dbReference type="ARBA" id="ARBA00023157"/>
    </source>
</evidence>
<dbReference type="SUPFAM" id="SSF82895">
    <property type="entry name" value="TSP-1 type 1 repeat"/>
    <property type="match status" value="5"/>
</dbReference>
<feature type="disulfide bond" evidence="15">
    <location>
        <begin position="54"/>
        <end position="65"/>
    </location>
</feature>
<dbReference type="InterPro" id="IPR002223">
    <property type="entry name" value="Kunitz_BPTI"/>
</dbReference>
<dbReference type="SMART" id="SM00131">
    <property type="entry name" value="KU"/>
    <property type="match status" value="1"/>
</dbReference>
<keyword evidence="21" id="KW-1185">Reference proteome</keyword>
<feature type="disulfide bond" evidence="15">
    <location>
        <begin position="43"/>
        <end position="80"/>
    </location>
</feature>
<evidence type="ECO:0000313" key="22">
    <source>
        <dbReference type="RefSeq" id="XP_033807273.1"/>
    </source>
</evidence>
<feature type="compositionally biased region" description="Basic and acidic residues" evidence="16">
    <location>
        <begin position="964"/>
        <end position="987"/>
    </location>
</feature>
<dbReference type="InterPro" id="IPR045371">
    <property type="entry name" value="ADAMTS_CR_3"/>
</dbReference>
<dbReference type="PROSITE" id="PS50835">
    <property type="entry name" value="IG_LIKE"/>
    <property type="match status" value="3"/>
</dbReference>
<dbReference type="GO" id="GO:0005576">
    <property type="term" value="C:extracellular region"/>
    <property type="evidence" value="ECO:0007669"/>
    <property type="project" value="UniProtKB-SubCell"/>
</dbReference>
<evidence type="ECO:0000313" key="23">
    <source>
        <dbReference type="RefSeq" id="XP_033807274.1"/>
    </source>
</evidence>
<dbReference type="Gene3D" id="2.60.120.830">
    <property type="match status" value="1"/>
</dbReference>
<dbReference type="CDD" id="cd00096">
    <property type="entry name" value="Ig"/>
    <property type="match status" value="2"/>
</dbReference>
<dbReference type="GO" id="GO:0005886">
    <property type="term" value="C:plasma membrane"/>
    <property type="evidence" value="ECO:0007669"/>
    <property type="project" value="UniProtKB-SubCell"/>
</dbReference>
<feature type="disulfide bond" evidence="15">
    <location>
        <begin position="39"/>
        <end position="75"/>
    </location>
</feature>
<evidence type="ECO:0000256" key="15">
    <source>
        <dbReference type="PIRSR" id="PIRSR613273-3"/>
    </source>
</evidence>
<evidence type="ECO:0000256" key="11">
    <source>
        <dbReference type="ARBA" id="ARBA00023180"/>
    </source>
</evidence>
<dbReference type="InterPro" id="IPR036880">
    <property type="entry name" value="Kunitz_BPTI_sf"/>
</dbReference>
<dbReference type="PRINTS" id="PR01857">
    <property type="entry name" value="ADAMTSFAMILY"/>
</dbReference>
<dbReference type="OrthoDB" id="9948486at2759"/>
<dbReference type="FunFam" id="4.10.410.10:FF:000017">
    <property type="entry name" value="papilin isoform X2"/>
    <property type="match status" value="1"/>
</dbReference>
<evidence type="ECO:0000256" key="5">
    <source>
        <dbReference type="ARBA" id="ARBA00022690"/>
    </source>
</evidence>
<feature type="domain" description="Ig-like" evidence="19">
    <location>
        <begin position="1141"/>
        <end position="1213"/>
    </location>
</feature>
<evidence type="ECO:0000256" key="1">
    <source>
        <dbReference type="ARBA" id="ARBA00004236"/>
    </source>
</evidence>
<dbReference type="InterPro" id="IPR010909">
    <property type="entry name" value="PLAC"/>
</dbReference>
<dbReference type="GO" id="GO:0006508">
    <property type="term" value="P:proteolysis"/>
    <property type="evidence" value="ECO:0007669"/>
    <property type="project" value="TreeGrafter"/>
</dbReference>
<dbReference type="InterPro" id="IPR036383">
    <property type="entry name" value="TSP1_rpt_sf"/>
</dbReference>
<keyword evidence="3" id="KW-1003">Cell membrane</keyword>
<name>A0A6P8RPF9_GEOSA</name>
<feature type="compositionally biased region" description="Polar residues" evidence="16">
    <location>
        <begin position="830"/>
        <end position="851"/>
    </location>
</feature>
<feature type="compositionally biased region" description="Basic and acidic residues" evidence="16">
    <location>
        <begin position="860"/>
        <end position="875"/>
    </location>
</feature>
<dbReference type="GeneID" id="117363521"/>
<evidence type="ECO:0000259" key="20">
    <source>
        <dbReference type="PROSITE" id="PS50900"/>
    </source>
</evidence>
<dbReference type="KEGG" id="gsh:117363521"/>
<dbReference type="InterPro" id="IPR013098">
    <property type="entry name" value="Ig_I-set"/>
</dbReference>
<dbReference type="FunFam" id="2.20.100.10:FF:000001">
    <property type="entry name" value="semaphorin-5A isoform X1"/>
    <property type="match status" value="1"/>
</dbReference>
<evidence type="ECO:0000256" key="13">
    <source>
        <dbReference type="ARBA" id="ARBA00061693"/>
    </source>
</evidence>
<dbReference type="CTD" id="89932"/>
<dbReference type="RefSeq" id="XP_033807274.1">
    <property type="nucleotide sequence ID" value="XM_033951383.1"/>
</dbReference>
<dbReference type="PROSITE" id="PS00280">
    <property type="entry name" value="BPTI_KUNITZ_1"/>
    <property type="match status" value="1"/>
</dbReference>
<evidence type="ECO:0000256" key="12">
    <source>
        <dbReference type="ARBA" id="ARBA00023319"/>
    </source>
</evidence>
<keyword evidence="7" id="KW-0677">Repeat</keyword>
<dbReference type="Pfam" id="PF05986">
    <property type="entry name" value="ADAMTS_spacer1"/>
    <property type="match status" value="1"/>
</dbReference>
<keyword evidence="11" id="KW-0325">Glycoprotein</keyword>
<dbReference type="PANTHER" id="PTHR13723:SF281">
    <property type="entry name" value="PAPILIN"/>
    <property type="match status" value="1"/>
</dbReference>
<dbReference type="Pfam" id="PF19030">
    <property type="entry name" value="TSP1_ADAMTS"/>
    <property type="match status" value="4"/>
</dbReference>
<dbReference type="InterPro" id="IPR010294">
    <property type="entry name" value="ADAMTS_spacer1"/>
</dbReference>
<feature type="domain" description="PLAC" evidence="20">
    <location>
        <begin position="1317"/>
        <end position="1355"/>
    </location>
</feature>
<dbReference type="GO" id="GO:0005604">
    <property type="term" value="C:basement membrane"/>
    <property type="evidence" value="ECO:0007669"/>
    <property type="project" value="UniProtKB-ARBA"/>
</dbReference>
<dbReference type="InterPro" id="IPR007110">
    <property type="entry name" value="Ig-like_dom"/>
</dbReference>
<evidence type="ECO:0000256" key="8">
    <source>
        <dbReference type="ARBA" id="ARBA00022900"/>
    </source>
</evidence>
<dbReference type="InterPro" id="IPR020901">
    <property type="entry name" value="Prtase_inh_Kunz-CS"/>
</dbReference>
<feature type="domain" description="BPTI/Kunitz inhibitor" evidence="18">
    <location>
        <begin position="752"/>
        <end position="802"/>
    </location>
</feature>
<dbReference type="InterPro" id="IPR013783">
    <property type="entry name" value="Ig-like_fold"/>
</dbReference>
<reference evidence="22 23" key="1">
    <citation type="submission" date="2025-04" db="UniProtKB">
        <authorList>
            <consortium name="RefSeq"/>
        </authorList>
    </citation>
    <scope>IDENTIFICATION</scope>
</reference>
<accession>A0A6P8RPF9</accession>
<evidence type="ECO:0000256" key="3">
    <source>
        <dbReference type="ARBA" id="ARBA00022475"/>
    </source>
</evidence>
<evidence type="ECO:0000256" key="9">
    <source>
        <dbReference type="ARBA" id="ARBA00023136"/>
    </source>
</evidence>
<dbReference type="SUPFAM" id="SSF57362">
    <property type="entry name" value="BPTI-like"/>
    <property type="match status" value="1"/>
</dbReference>
<dbReference type="Gene3D" id="4.10.410.10">
    <property type="entry name" value="Pancreatic trypsin inhibitor Kunitz domain"/>
    <property type="match status" value="1"/>
</dbReference>
<keyword evidence="4" id="KW-0964">Secreted</keyword>
<dbReference type="FunFam" id="2.60.120.830:FF:000001">
    <property type="entry name" value="A disintegrin and metalloproteinase with thrombospondin motifs 1"/>
    <property type="match status" value="1"/>
</dbReference>
<evidence type="ECO:0000256" key="4">
    <source>
        <dbReference type="ARBA" id="ARBA00022525"/>
    </source>
</evidence>
<dbReference type="PROSITE" id="PS50092">
    <property type="entry name" value="TSP1"/>
    <property type="match status" value="5"/>
</dbReference>
<feature type="compositionally biased region" description="Polar residues" evidence="16">
    <location>
        <begin position="598"/>
        <end position="615"/>
    </location>
</feature>
<dbReference type="GO" id="GO:0030198">
    <property type="term" value="P:extracellular matrix organization"/>
    <property type="evidence" value="ECO:0007669"/>
    <property type="project" value="InterPro"/>
</dbReference>
<keyword evidence="6 17" id="KW-0732">Signal</keyword>
<evidence type="ECO:0000256" key="6">
    <source>
        <dbReference type="ARBA" id="ARBA00022729"/>
    </source>
</evidence>
<evidence type="ECO:0000256" key="14">
    <source>
        <dbReference type="ARBA" id="ARBA00074534"/>
    </source>
</evidence>
<evidence type="ECO:0000256" key="2">
    <source>
        <dbReference type="ARBA" id="ARBA00004613"/>
    </source>
</evidence>
<dbReference type="Pfam" id="PF00090">
    <property type="entry name" value="TSP_1"/>
    <property type="match status" value="1"/>
</dbReference>
<dbReference type="SMART" id="SM00209">
    <property type="entry name" value="TSP1"/>
    <property type="match status" value="5"/>
</dbReference>
<evidence type="ECO:0000259" key="19">
    <source>
        <dbReference type="PROSITE" id="PS50835"/>
    </source>
</evidence>
<dbReference type="Gene3D" id="2.60.40.10">
    <property type="entry name" value="Immunoglobulins"/>
    <property type="match status" value="3"/>
</dbReference>
<comment type="subcellular location">
    <subcellularLocation>
        <location evidence="1">Cell membrane</location>
    </subcellularLocation>
    <subcellularLocation>
        <location evidence="2">Secreted</location>
    </subcellularLocation>
</comment>
<feature type="signal peptide" evidence="17">
    <location>
        <begin position="1"/>
        <end position="19"/>
    </location>
</feature>
<dbReference type="FunFam" id="2.20.100.10:FF:000005">
    <property type="entry name" value="ADAM metallopeptidase with thrombospondin type 1 motif 9"/>
    <property type="match status" value="3"/>
</dbReference>